<dbReference type="InterPro" id="IPR050498">
    <property type="entry name" value="Ycf3"/>
</dbReference>
<name>A0A5B1CST7_9BACT</name>
<feature type="region of interest" description="Disordered" evidence="5">
    <location>
        <begin position="44"/>
        <end position="74"/>
    </location>
</feature>
<proteinExistence type="predicted"/>
<evidence type="ECO:0000256" key="5">
    <source>
        <dbReference type="SAM" id="MobiDB-lite"/>
    </source>
</evidence>
<dbReference type="Pfam" id="PF13432">
    <property type="entry name" value="TPR_16"/>
    <property type="match status" value="1"/>
</dbReference>
<evidence type="ECO:0000256" key="4">
    <source>
        <dbReference type="SAM" id="Coils"/>
    </source>
</evidence>
<dbReference type="SMART" id="SM00028">
    <property type="entry name" value="TPR"/>
    <property type="match status" value="6"/>
</dbReference>
<evidence type="ECO:0000313" key="8">
    <source>
        <dbReference type="Proteomes" id="UP000322699"/>
    </source>
</evidence>
<keyword evidence="2 3" id="KW-0802">TPR repeat</keyword>
<feature type="coiled-coil region" evidence="4">
    <location>
        <begin position="553"/>
        <end position="580"/>
    </location>
</feature>
<dbReference type="RefSeq" id="WP_068267195.1">
    <property type="nucleotide sequence ID" value="NZ_LWSK01000168.1"/>
</dbReference>
<accession>A0A5B1CST7</accession>
<feature type="compositionally biased region" description="Acidic residues" evidence="5">
    <location>
        <begin position="49"/>
        <end position="65"/>
    </location>
</feature>
<evidence type="ECO:0000313" key="7">
    <source>
        <dbReference type="EMBL" id="KAA1262473.1"/>
    </source>
</evidence>
<dbReference type="AlphaFoldDB" id="A0A5B1CST7"/>
<dbReference type="PROSITE" id="PS50005">
    <property type="entry name" value="TPR"/>
    <property type="match status" value="3"/>
</dbReference>
<protein>
    <submittedName>
        <fullName evidence="7">Tetratricopeptide repeat protein</fullName>
    </submittedName>
</protein>
<evidence type="ECO:0000256" key="3">
    <source>
        <dbReference type="PROSITE-ProRule" id="PRU00339"/>
    </source>
</evidence>
<evidence type="ECO:0000256" key="1">
    <source>
        <dbReference type="ARBA" id="ARBA00022737"/>
    </source>
</evidence>
<dbReference type="Proteomes" id="UP000322699">
    <property type="component" value="Unassembled WGS sequence"/>
</dbReference>
<comment type="caution">
    <text evidence="7">The sequence shown here is derived from an EMBL/GenBank/DDBJ whole genome shotgun (WGS) entry which is preliminary data.</text>
</comment>
<feature type="repeat" description="TPR" evidence="3">
    <location>
        <begin position="236"/>
        <end position="269"/>
    </location>
</feature>
<dbReference type="OrthoDB" id="250076at2"/>
<dbReference type="EMBL" id="VRLW01000001">
    <property type="protein sequence ID" value="KAA1262473.1"/>
    <property type="molecule type" value="Genomic_DNA"/>
</dbReference>
<sequence precursor="true">MLALDRFRFSQLHALIFSLAFPLACCVAFTPCLAQELGVQEVEPAEVQAEPDTDALPEVGSEVDPEAGPKVGEGQSDLEEAIVKRIDAESDEELEATAALLESAITKGLDGENESFAKKMLGSVLLQRAQKIAAKIPAAPGRQKLAVRDEALEVLTQAVENDPELVEGFLLIARLNLMGGGDKDAIYQATTNAIKLLADEPTELSSALVLRALTRDDQPSRLEDLDAAIKADSKNKEALQLRAQLRLQTGDISGAVEDLDSVLELDPTNLVVAQAAINKLIELERVKDAITLITRTLSAQPSEGMYRLRAVLYQADGEAEKAMSDLDKAIAMAPKDPRTLLLRATVALDRDDVKAAKADFRAAAAIAPQIMGADQGIELRLQIALKENRMADAINDAKLLVDREPDNLFRRMRLASLYSIDKRPRKAIELLTSLLQKEPENVAALRSRGDAYLSVGDHAAAIADYESAISALGKVDAENSTQTQIDEASGLYNNLAWVLSTSPNDAVRNGTRALELAEMSASLTKYEAPHILSTLAAAYAESGDFEKAREWSQKAVELATDEEHDQLKQLQEELDAYLEDKPWREVQETEENDLPILDPKDLIDT</sequence>
<keyword evidence="4" id="KW-0175">Coiled coil</keyword>
<evidence type="ECO:0000256" key="6">
    <source>
        <dbReference type="SAM" id="SignalP"/>
    </source>
</evidence>
<dbReference type="Gene3D" id="1.25.40.10">
    <property type="entry name" value="Tetratricopeptide repeat domain"/>
    <property type="match status" value="3"/>
</dbReference>
<feature type="repeat" description="TPR" evidence="3">
    <location>
        <begin position="529"/>
        <end position="562"/>
    </location>
</feature>
<organism evidence="7 8">
    <name type="scientific">Rubripirellula obstinata</name>
    <dbReference type="NCBI Taxonomy" id="406547"/>
    <lineage>
        <taxon>Bacteria</taxon>
        <taxon>Pseudomonadati</taxon>
        <taxon>Planctomycetota</taxon>
        <taxon>Planctomycetia</taxon>
        <taxon>Pirellulales</taxon>
        <taxon>Pirellulaceae</taxon>
        <taxon>Rubripirellula</taxon>
    </lineage>
</organism>
<dbReference type="Pfam" id="PF13181">
    <property type="entry name" value="TPR_8"/>
    <property type="match status" value="2"/>
</dbReference>
<keyword evidence="8" id="KW-1185">Reference proteome</keyword>
<feature type="region of interest" description="Disordered" evidence="5">
    <location>
        <begin position="583"/>
        <end position="605"/>
    </location>
</feature>
<feature type="repeat" description="TPR" evidence="3">
    <location>
        <begin position="303"/>
        <end position="336"/>
    </location>
</feature>
<reference evidence="7 8" key="1">
    <citation type="submission" date="2019-08" db="EMBL/GenBank/DDBJ databases">
        <title>Deep-cultivation of Planctomycetes and their phenomic and genomic characterization uncovers novel biology.</title>
        <authorList>
            <person name="Wiegand S."/>
            <person name="Jogler M."/>
            <person name="Boedeker C."/>
            <person name="Pinto D."/>
            <person name="Vollmers J."/>
            <person name="Rivas-Marin E."/>
            <person name="Kohn T."/>
            <person name="Peeters S.H."/>
            <person name="Heuer A."/>
            <person name="Rast P."/>
            <person name="Oberbeckmann S."/>
            <person name="Bunk B."/>
            <person name="Jeske O."/>
            <person name="Meyerdierks A."/>
            <person name="Storesund J.E."/>
            <person name="Kallscheuer N."/>
            <person name="Luecker S."/>
            <person name="Lage O.M."/>
            <person name="Pohl T."/>
            <person name="Merkel B.J."/>
            <person name="Hornburger P."/>
            <person name="Mueller R.-W."/>
            <person name="Bruemmer F."/>
            <person name="Labrenz M."/>
            <person name="Spormann A.M."/>
            <person name="Op Den Camp H."/>
            <person name="Overmann J."/>
            <person name="Amann R."/>
            <person name="Jetten M.S.M."/>
            <person name="Mascher T."/>
            <person name="Medema M.H."/>
            <person name="Devos D.P."/>
            <person name="Kaster A.-K."/>
            <person name="Ovreas L."/>
            <person name="Rohde M."/>
            <person name="Galperin M.Y."/>
            <person name="Jogler C."/>
        </authorList>
    </citation>
    <scope>NUCLEOTIDE SEQUENCE [LARGE SCALE GENOMIC DNA]</scope>
    <source>
        <strain evidence="7 8">LF1</strain>
    </source>
</reference>
<gene>
    <name evidence="7" type="ORF">LF1_50380</name>
</gene>
<dbReference type="SUPFAM" id="SSF48452">
    <property type="entry name" value="TPR-like"/>
    <property type="match status" value="2"/>
</dbReference>
<evidence type="ECO:0000256" key="2">
    <source>
        <dbReference type="ARBA" id="ARBA00022803"/>
    </source>
</evidence>
<dbReference type="PANTHER" id="PTHR44858:SF1">
    <property type="entry name" value="UDP-N-ACETYLGLUCOSAMINE--PEPTIDE N-ACETYLGLUCOSAMINYLTRANSFERASE SPINDLY-RELATED"/>
    <property type="match status" value="1"/>
</dbReference>
<dbReference type="InterPro" id="IPR019734">
    <property type="entry name" value="TPR_rpt"/>
</dbReference>
<dbReference type="PANTHER" id="PTHR44858">
    <property type="entry name" value="TETRATRICOPEPTIDE REPEAT PROTEIN 6"/>
    <property type="match status" value="1"/>
</dbReference>
<keyword evidence="6" id="KW-0732">Signal</keyword>
<feature type="signal peptide" evidence="6">
    <location>
        <begin position="1"/>
        <end position="34"/>
    </location>
</feature>
<keyword evidence="1" id="KW-0677">Repeat</keyword>
<feature type="chain" id="PRO_5022712344" evidence="6">
    <location>
        <begin position="35"/>
        <end position="605"/>
    </location>
</feature>
<dbReference type="InterPro" id="IPR011990">
    <property type="entry name" value="TPR-like_helical_dom_sf"/>
</dbReference>